<comment type="caution">
    <text evidence="9">The sequence shown here is derived from an EMBL/GenBank/DDBJ whole genome shotgun (WGS) entry which is preliminary data.</text>
</comment>
<feature type="transmembrane region" description="Helical" evidence="8">
    <location>
        <begin position="59"/>
        <end position="79"/>
    </location>
</feature>
<feature type="transmembrane region" description="Helical" evidence="8">
    <location>
        <begin position="748"/>
        <end position="769"/>
    </location>
</feature>
<feature type="transmembrane region" description="Helical" evidence="8">
    <location>
        <begin position="836"/>
        <end position="855"/>
    </location>
</feature>
<keyword evidence="10" id="KW-1185">Reference proteome</keyword>
<gene>
    <name evidence="9" type="ORF">HID58_062757</name>
</gene>
<feature type="transmembrane region" description="Helical" evidence="8">
    <location>
        <begin position="1623"/>
        <end position="1643"/>
    </location>
</feature>
<evidence type="ECO:0000256" key="8">
    <source>
        <dbReference type="SAM" id="Phobius"/>
    </source>
</evidence>
<feature type="transmembrane region" description="Helical" evidence="8">
    <location>
        <begin position="2211"/>
        <end position="2231"/>
    </location>
</feature>
<evidence type="ECO:0000256" key="5">
    <source>
        <dbReference type="ARBA" id="ARBA00022989"/>
    </source>
</evidence>
<feature type="transmembrane region" description="Helical" evidence="8">
    <location>
        <begin position="2180"/>
        <end position="2199"/>
    </location>
</feature>
<keyword evidence="2" id="KW-0328">Glycosyltransferase</keyword>
<organism evidence="9 10">
    <name type="scientific">Brassica napus</name>
    <name type="common">Rape</name>
    <dbReference type="NCBI Taxonomy" id="3708"/>
    <lineage>
        <taxon>Eukaryota</taxon>
        <taxon>Viridiplantae</taxon>
        <taxon>Streptophyta</taxon>
        <taxon>Embryophyta</taxon>
        <taxon>Tracheophyta</taxon>
        <taxon>Spermatophyta</taxon>
        <taxon>Magnoliopsida</taxon>
        <taxon>eudicotyledons</taxon>
        <taxon>Gunneridae</taxon>
        <taxon>Pentapetalae</taxon>
        <taxon>rosids</taxon>
        <taxon>malvids</taxon>
        <taxon>Brassicales</taxon>
        <taxon>Brassicaceae</taxon>
        <taxon>Brassiceae</taxon>
        <taxon>Brassica</taxon>
    </lineage>
</organism>
<feature type="transmembrane region" description="Helical" evidence="8">
    <location>
        <begin position="1482"/>
        <end position="1505"/>
    </location>
</feature>
<keyword evidence="5 8" id="KW-1133">Transmembrane helix</keyword>
<feature type="transmembrane region" description="Helical" evidence="8">
    <location>
        <begin position="1801"/>
        <end position="1822"/>
    </location>
</feature>
<dbReference type="Gene3D" id="3.90.550.10">
    <property type="entry name" value="Spore Coat Polysaccharide Biosynthesis Protein SpsA, Chain A"/>
    <property type="match status" value="3"/>
</dbReference>
<evidence type="ECO:0000256" key="3">
    <source>
        <dbReference type="ARBA" id="ARBA00022679"/>
    </source>
</evidence>
<evidence type="ECO:0000256" key="4">
    <source>
        <dbReference type="ARBA" id="ARBA00022692"/>
    </source>
</evidence>
<protein>
    <recommendedName>
        <fullName evidence="11">Cellulose synthase (UDP-forming)</fullName>
    </recommendedName>
</protein>
<evidence type="ECO:0000256" key="2">
    <source>
        <dbReference type="ARBA" id="ARBA00022676"/>
    </source>
</evidence>
<feature type="transmembrane region" description="Helical" evidence="8">
    <location>
        <begin position="575"/>
        <end position="599"/>
    </location>
</feature>
<feature type="transmembrane region" description="Helical" evidence="8">
    <location>
        <begin position="1382"/>
        <end position="1401"/>
    </location>
</feature>
<feature type="transmembrane region" description="Helical" evidence="8">
    <location>
        <begin position="710"/>
        <end position="728"/>
    </location>
</feature>
<keyword evidence="6 8" id="KW-0472">Membrane</keyword>
<dbReference type="Pfam" id="PF03552">
    <property type="entry name" value="Cellulose_synt"/>
    <property type="match status" value="4"/>
</dbReference>
<feature type="transmembrane region" description="Helical" evidence="8">
    <location>
        <begin position="1592"/>
        <end position="1611"/>
    </location>
</feature>
<keyword evidence="4 8" id="KW-0812">Transmembrane</keyword>
<feature type="transmembrane region" description="Helical" evidence="8">
    <location>
        <begin position="28"/>
        <end position="47"/>
    </location>
</feature>
<dbReference type="InterPro" id="IPR005150">
    <property type="entry name" value="Cellulose_synth"/>
</dbReference>
<evidence type="ECO:0000256" key="7">
    <source>
        <dbReference type="ARBA" id="ARBA00023316"/>
    </source>
</evidence>
<comment type="subcellular location">
    <subcellularLocation>
        <location evidence="1">Endomembrane system</location>
        <topology evidence="1">Multi-pass membrane protein</topology>
    </subcellularLocation>
</comment>
<evidence type="ECO:0008006" key="11">
    <source>
        <dbReference type="Google" id="ProtNLM"/>
    </source>
</evidence>
<sequence length="2233" mass="253138">MTHKKAPPMADSSSSLPSLFEKISYKRYFLRAVDLTMLGLLFSLLLYRILHMSQNDNVWVVAFLCESFFTFIWLLITCIKWTPAEHKPYPDRLDERVHELPSVDMFVTTADPVREPPILVVNTVLSLLAVNYPANKLACYVSDDGCSLFTYFSLKEASNFAKIWVPFCKKYNVRVRAPFRYFLNSLDAKEDSEFSRDWEMTKREYEKLSGKVEDATRDWDADDDFEAFSNTKPNDHSTIVKVVWENKGGVGDEKEVPHFVYVSREKRPNYLHHYKAGAMNFLVRVSGLMTNAPYMLNVDCDMFVNEADVVRQAMCIFLQKSKNSINHCAFVQYPQDFYDSNCEELVVLQSHLSRGFAGIQGSIYSGSGCFQTRRVMYGLSVDDLEENGRKFLDEESLARKFGSSKEIRKSVANALQRKSNSQNILTNFLDEAREVGQCQYESQTSWGKTIGWLYDSTAEDVNTSIDIHSRGWTSSYIYPVQPAFLGCMPPGGPEAMVQQRRWGTGMLEVLFNKHSPLIGIFSQKLRFRQRLAYIHIFTWGLRSIPELAYCLLPAFCLLHNSALFPKGLCSGITVTLVGMHCLYTLWEFVSLGFSVHSWYTSQSFWRIKATCIWLFSITDIIFKLLGVSKTVFIVTKKTFNETRSGTGDGPSCSADPNAGKFEFDDSVYFLPGTFIVLVNLAAIAGFLVGLQPGLFEKGKYGIPLSTLSKAAFLAVKVVYIAMWDLTILGLPFSPLLYRIQRMNQNDTVWVVALLCESCFLFIWLLITCIKWTPAEYKPHLDRLDERYFLNPLPSSRDSEFTKDWELMKKAHKKAPPMADSSSSLPSLFEKISYRRYFLRAVDLMMLGLLLSLLLYRILHMSENDNVWVVAFLCESFFTVIWLLVTCIKWTPAEYKPYPDRLDERVHDLPSVDMFVTTADPVREPPILVVNTVLSVLAVNYPANKLACYVSDDGCSPLTYFSLKEASNFAKIWVPFCKKYNVKVRAPFRYFLNSLDATEDSEFSRAWKMTKREYEKLSRKVEDATRDWDADDDFEAFSNTKPNDHSTIVKVVWENKEGVGDENEVPHFVYVSREKRPNYLHHYKAGAMNFLVRVSGLMTNAPYMLNVDCDMFVNEADVVRQAMCIFLQKLKNSINHCAFVQYPQDFYDSNCEEFVVLQSYLGRGFAGIQGVMYSGSGCFHTRRVMYDLSVDDLEEDGSLSSVTARKFLDDESLAAKLGSSKEIRKSVANALQRKSNSQNILTNFLDEAREVGHCQYESQTSWGKTIGWLYDSTAEDVNTSIGIHSRGWTSAYIYLDQPAFLGCTPPGGPEAMVQQRRWGTGMLEILFNKHSPLIGIFSQKLRFRQRLAYIHVFTWGLRSIPELVYCLLPSYCLLHNSALFPKGLCSGITVTLVGMHCLYTLWEFVSLGFSVHSWYASQSFWRIKATCIWLFSVTDIILKLLGVSKTVFIVTKKTFTATRSGTGDGPSCSADPNAGKFEFDDSVYFLPGTFIVLVNLAAIAGFSVGLQPVSHIYGGGGSTFVEACACILVVMLFLPFLKGLFEKGKYGIPLSTLSKAAFLANIYKKKNLNKASPMADSSSSRPPLCERISHKSYFLRAVDLTILGLLFSLLLYRIQRVNENETVWVVALLCESCFLFIWLLITCIKWSPAEYKPHLHRLDKRYFLSPLPSSRDSEFTKDWGLMKTEYEKLSRKVEDATGDSHWLDSDDDFEAFSNTKPTDHSTIVKVCLEFSYQNILLISYNYCYITKTFKNNITIMRLYLVIYVCVKLVCENKEGVGDEKEVPHFVYISREKRENYHHHYKAGAMNFLVSDFSLLYLSLYVFLSFKVRVSGLMTNAPYMLNVDCDMYVNEADVVRQAMCVFLQKPMNPNRCAFVQFPQDFYDSNADEFIILQSYLGRGIAGIQGPIFTGSGCFHTRKMTVEVFLQLLQRMLAEGSLAREFGSSKEIVKSVVEALQGKSNPQQTITNSIEIAEEVGNCHYEYQTSWGKTRMDKLIHFSRSTSISRLYAANGTGGHGPVAAMGDRHARSLFQQTKSVDGTISPKNKIQTTSGLHFHFYVGSKGLCLGIIVTLLGMHCLYTLWEFMRATSCWLFSILDITLKLIGISKVVLIVTQKTMPESRSGSGDEPPQRIDHGLSPSSGKFEIDGSLYFLPGTFIVLVNLAAITGYWVGLQSWSCKDGGGGSGLAEACICVLVVIIFYPFLMGLFKKGKYGIPLSTLSKAVFLTALFVVFSVRK</sequence>
<feature type="transmembrane region" description="Helical" evidence="8">
    <location>
        <begin position="2146"/>
        <end position="2168"/>
    </location>
</feature>
<accession>A0ABQ8A2E6</accession>
<feature type="transmembrane region" description="Helical" evidence="8">
    <location>
        <begin position="867"/>
        <end position="887"/>
    </location>
</feature>
<dbReference type="InterPro" id="IPR029044">
    <property type="entry name" value="Nucleotide-diphossugar_trans"/>
</dbReference>
<dbReference type="EMBL" id="JAGKQM010000014">
    <property type="protein sequence ID" value="KAH0886661.1"/>
    <property type="molecule type" value="Genomic_DNA"/>
</dbReference>
<dbReference type="SUPFAM" id="SSF53448">
    <property type="entry name" value="Nucleotide-diphospho-sugar transferases"/>
    <property type="match status" value="2"/>
</dbReference>
<feature type="transmembrane region" description="Helical" evidence="8">
    <location>
        <begin position="2088"/>
        <end position="2109"/>
    </location>
</feature>
<evidence type="ECO:0000313" key="9">
    <source>
        <dbReference type="EMBL" id="KAH0886661.1"/>
    </source>
</evidence>
<evidence type="ECO:0000256" key="1">
    <source>
        <dbReference type="ARBA" id="ARBA00004127"/>
    </source>
</evidence>
<proteinExistence type="predicted"/>
<feature type="transmembrane region" description="Helical" evidence="8">
    <location>
        <begin position="611"/>
        <end position="634"/>
    </location>
</feature>
<feature type="transmembrane region" description="Helical" evidence="8">
    <location>
        <begin position="1511"/>
        <end position="1536"/>
    </location>
</feature>
<feature type="transmembrane region" description="Helical" evidence="8">
    <location>
        <begin position="2052"/>
        <end position="2076"/>
    </location>
</feature>
<dbReference type="Proteomes" id="UP000824890">
    <property type="component" value="Unassembled WGS sequence"/>
</dbReference>
<keyword evidence="7" id="KW-0961">Cell wall biogenesis/degradation</keyword>
<feature type="transmembrane region" description="Helical" evidence="8">
    <location>
        <begin position="1421"/>
        <end position="1442"/>
    </location>
</feature>
<evidence type="ECO:0000313" key="10">
    <source>
        <dbReference type="Proteomes" id="UP000824890"/>
    </source>
</evidence>
<keyword evidence="3" id="KW-0808">Transferase</keyword>
<reference evidence="9 10" key="1">
    <citation type="submission" date="2021-05" db="EMBL/GenBank/DDBJ databases">
        <title>Genome Assembly of Synthetic Allotetraploid Brassica napus Reveals Homoeologous Exchanges between Subgenomes.</title>
        <authorList>
            <person name="Davis J.T."/>
        </authorList>
    </citation>
    <scope>NUCLEOTIDE SEQUENCE [LARGE SCALE GENOMIC DNA]</scope>
    <source>
        <strain evidence="10">cv. Da-Ae</strain>
        <tissue evidence="9">Seedling</tissue>
    </source>
</reference>
<feature type="transmembrane region" description="Helical" evidence="8">
    <location>
        <begin position="668"/>
        <end position="690"/>
    </location>
</feature>
<name>A0ABQ8A2E6_BRANA</name>
<dbReference type="PANTHER" id="PTHR13301">
    <property type="entry name" value="X-BOX TRANSCRIPTION FACTOR-RELATED"/>
    <property type="match status" value="1"/>
</dbReference>
<evidence type="ECO:0000256" key="6">
    <source>
        <dbReference type="ARBA" id="ARBA00023136"/>
    </source>
</evidence>